<dbReference type="InterPro" id="IPR004089">
    <property type="entry name" value="MCPsignal_dom"/>
</dbReference>
<proteinExistence type="inferred from homology"/>
<dbReference type="InterPro" id="IPR032255">
    <property type="entry name" value="HBM"/>
</dbReference>
<organism evidence="9 10">
    <name type="scientific">Oceanospirillum linum</name>
    <dbReference type="NCBI Taxonomy" id="966"/>
    <lineage>
        <taxon>Bacteria</taxon>
        <taxon>Pseudomonadati</taxon>
        <taxon>Pseudomonadota</taxon>
        <taxon>Gammaproteobacteria</taxon>
        <taxon>Oceanospirillales</taxon>
        <taxon>Oceanospirillaceae</taxon>
        <taxon>Oceanospirillum</taxon>
    </lineage>
</organism>
<evidence type="ECO:0000259" key="7">
    <source>
        <dbReference type="PROSITE" id="PS50111"/>
    </source>
</evidence>
<evidence type="ECO:0000256" key="6">
    <source>
        <dbReference type="SAM" id="Phobius"/>
    </source>
</evidence>
<dbReference type="GO" id="GO:0016020">
    <property type="term" value="C:membrane"/>
    <property type="evidence" value="ECO:0007669"/>
    <property type="project" value="UniProtKB-SubCell"/>
</dbReference>
<dbReference type="PANTHER" id="PTHR32089:SF112">
    <property type="entry name" value="LYSOZYME-LIKE PROTEIN-RELATED"/>
    <property type="match status" value="1"/>
</dbReference>
<evidence type="ECO:0000259" key="8">
    <source>
        <dbReference type="PROSITE" id="PS50885"/>
    </source>
</evidence>
<dbReference type="EMBL" id="MTSD02000001">
    <property type="protein sequence ID" value="OOV88847.1"/>
    <property type="molecule type" value="Genomic_DNA"/>
</dbReference>
<dbReference type="PROSITE" id="PS50111">
    <property type="entry name" value="CHEMOTAXIS_TRANSDUC_2"/>
    <property type="match status" value="1"/>
</dbReference>
<evidence type="ECO:0000256" key="1">
    <source>
        <dbReference type="ARBA" id="ARBA00004370"/>
    </source>
</evidence>
<protein>
    <recommendedName>
        <fullName evidence="11">Methyl-accepting chemotaxis protein</fullName>
    </recommendedName>
</protein>
<feature type="domain" description="HAMP" evidence="8">
    <location>
        <begin position="315"/>
        <end position="369"/>
    </location>
</feature>
<keyword evidence="6" id="KW-0472">Membrane</keyword>
<dbReference type="SMART" id="SM01358">
    <property type="entry name" value="HBM"/>
    <property type="match status" value="1"/>
</dbReference>
<evidence type="ECO:0000256" key="2">
    <source>
        <dbReference type="ARBA" id="ARBA00023224"/>
    </source>
</evidence>
<keyword evidence="10" id="KW-1185">Reference proteome</keyword>
<dbReference type="InterPro" id="IPR003660">
    <property type="entry name" value="HAMP_dom"/>
</dbReference>
<dbReference type="FunFam" id="1.10.287.950:FF:000001">
    <property type="entry name" value="Methyl-accepting chemotaxis sensory transducer"/>
    <property type="match status" value="1"/>
</dbReference>
<dbReference type="AlphaFoldDB" id="A0A1T1HGK1"/>
<dbReference type="SMART" id="SM00304">
    <property type="entry name" value="HAMP"/>
    <property type="match status" value="1"/>
</dbReference>
<sequence length="647" mass="71340">MSITSRVLISPITILFLLVTVSAIALFSLKQIDRDVAAATTQIAPMTEQAQAISEYLSQQRILVLNYQQNPQPMMLDEFATREQAFSADLEKLHPYMSSAQQQQVLTQVQQLNQQYSDLFRDQLVGFMGQQQSLQENLESASRGTDRAIKKLVILANDSNQGGLTVLVSELQANFQQARIFLHQYLTHRDDHLLGEAEYYLGEARAFQQQLNQPGLSDKLNYRVNQLERSLDGVGLIINESRQLTQKRQKVQVDLDNTSAAISIAASELNQSILTLLNDTSETVKLLTRKTRSGLIGASAAAAVIGLLLAILISRNVRRILLQLNRRLTDISSGDGDLTARLPEQGGQELSLIARSFNQFMLKLQKLIQQLVHSTDSLASASGQLATNAQQSVTNAQQQQMSVHTINQAISELVDQIATIDHNAQQASQVSQDTEDSALAGQDEIEQTHSALKNLSAQLNSCSQRVMGLSERTDNISEITDDIQGIADQTSLLALNAAIEAARAGEHGRGFAVVADEVRHLASRTHQMTEQIVSIVRAIGDEVQQACTDMKHLQHQSDETLQLAGKTHQALQNISHCALKTREQIASIADSSEQQTGQVRALQQQSGALQQTLDEATQASEERAEASRILDSLSQDLQRMARQFRTE</sequence>
<comment type="similarity">
    <text evidence="3">Belongs to the methyl-accepting chemotaxis (MCP) protein family.</text>
</comment>
<evidence type="ECO:0000256" key="4">
    <source>
        <dbReference type="PROSITE-ProRule" id="PRU00284"/>
    </source>
</evidence>
<dbReference type="CDD" id="cd06225">
    <property type="entry name" value="HAMP"/>
    <property type="match status" value="1"/>
</dbReference>
<dbReference type="PANTHER" id="PTHR32089">
    <property type="entry name" value="METHYL-ACCEPTING CHEMOTAXIS PROTEIN MCPB"/>
    <property type="match status" value="1"/>
</dbReference>
<dbReference type="GO" id="GO:0007165">
    <property type="term" value="P:signal transduction"/>
    <property type="evidence" value="ECO:0007669"/>
    <property type="project" value="UniProtKB-KW"/>
</dbReference>
<feature type="transmembrane region" description="Helical" evidence="6">
    <location>
        <begin position="294"/>
        <end position="313"/>
    </location>
</feature>
<dbReference type="Gene3D" id="1.10.287.950">
    <property type="entry name" value="Methyl-accepting chemotaxis protein"/>
    <property type="match status" value="1"/>
</dbReference>
<dbReference type="Pfam" id="PF00672">
    <property type="entry name" value="HAMP"/>
    <property type="match status" value="1"/>
</dbReference>
<feature type="domain" description="Methyl-accepting transducer" evidence="7">
    <location>
        <begin position="374"/>
        <end position="610"/>
    </location>
</feature>
<evidence type="ECO:0000313" key="9">
    <source>
        <dbReference type="EMBL" id="OOV88847.1"/>
    </source>
</evidence>
<dbReference type="PROSITE" id="PS50885">
    <property type="entry name" value="HAMP"/>
    <property type="match status" value="1"/>
</dbReference>
<keyword evidence="2 4" id="KW-0807">Transducer</keyword>
<dbReference type="SUPFAM" id="SSF58104">
    <property type="entry name" value="Methyl-accepting chemotaxis protein (MCP) signaling domain"/>
    <property type="match status" value="1"/>
</dbReference>
<evidence type="ECO:0000256" key="3">
    <source>
        <dbReference type="ARBA" id="ARBA00029447"/>
    </source>
</evidence>
<reference evidence="9" key="1">
    <citation type="submission" date="2017-02" db="EMBL/GenBank/DDBJ databases">
        <title>Draft Genome Sequence of the Salt Water Bacterium Oceanospirillum linum ATCC 11336.</title>
        <authorList>
            <person name="Trachtenberg A.M."/>
            <person name="Carney J.G."/>
            <person name="Linnane J.D."/>
            <person name="Rheaume B.A."/>
            <person name="Pitts N.L."/>
            <person name="Mykles D.L."/>
            <person name="Maclea K.S."/>
        </authorList>
    </citation>
    <scope>NUCLEOTIDE SEQUENCE [LARGE SCALE GENOMIC DNA]</scope>
    <source>
        <strain evidence="9">ATCC 11336</strain>
    </source>
</reference>
<feature type="coiled-coil region" evidence="5">
    <location>
        <begin position="599"/>
        <end position="643"/>
    </location>
</feature>
<comment type="caution">
    <text evidence="9">The sequence shown here is derived from an EMBL/GenBank/DDBJ whole genome shotgun (WGS) entry which is preliminary data.</text>
</comment>
<dbReference type="Pfam" id="PF00015">
    <property type="entry name" value="MCPsignal"/>
    <property type="match status" value="1"/>
</dbReference>
<keyword evidence="6" id="KW-0812">Transmembrane</keyword>
<keyword evidence="5" id="KW-0175">Coiled coil</keyword>
<evidence type="ECO:0000256" key="5">
    <source>
        <dbReference type="SAM" id="Coils"/>
    </source>
</evidence>
<name>A0A1T1HGK1_OCELI</name>
<evidence type="ECO:0000313" key="10">
    <source>
        <dbReference type="Proteomes" id="UP000190064"/>
    </source>
</evidence>
<dbReference type="Proteomes" id="UP000190064">
    <property type="component" value="Unassembled WGS sequence"/>
</dbReference>
<gene>
    <name evidence="9" type="ORF">BTA35_0205105</name>
</gene>
<dbReference type="SMART" id="SM00283">
    <property type="entry name" value="MA"/>
    <property type="match status" value="1"/>
</dbReference>
<accession>A0A1T1HGK1</accession>
<evidence type="ECO:0008006" key="11">
    <source>
        <dbReference type="Google" id="ProtNLM"/>
    </source>
</evidence>
<keyword evidence="6" id="KW-1133">Transmembrane helix</keyword>
<dbReference type="GO" id="GO:0006935">
    <property type="term" value="P:chemotaxis"/>
    <property type="evidence" value="ECO:0007669"/>
    <property type="project" value="UniProtKB-ARBA"/>
</dbReference>
<comment type="subcellular location">
    <subcellularLocation>
        <location evidence="1">Membrane</location>
    </subcellularLocation>
</comment>
<dbReference type="STRING" id="966.BTA35_0205105"/>